<sequence length="428" mass="47357">MPSVQKQLRVAVIGAGPAGLGALLALEKIEGVDVQVYEQARELREVGAGISLHYNTWTVLEKLGVPYIPSESFFRNSDLLRNELWNARTGAVLKKSYDSPDIPEHKRHIRTQRARLQQALLKVAPKERIHLQKRLVQVNVHPSGEVNLDFEDGFSTDVDLVVGADGIRSVVRHAAFPSHTIAYSGRVGYRSIFPISLVKSIPGIPLETLFWLGPDTSLYTTPIGDGLFEVSGRGPEPKEVGEAVSWGQPADKETMRRHFVEYHPVARAIVDAIPPETIKQFAFFGGPQLETVVKHGSIALLGDASHPLSGAFGSGAAFALEDAWTLGRAISHALSHDLPLSQALRLFDETRSPYYAKLFAELRRMGAAAEKGKHLPWDERVADRIDERWGSHDWIYLHDVEGAWRTTLEKEAGKTTEALTAEELQAHL</sequence>
<keyword evidence="3" id="KW-0560">Oxidoreductase</keyword>
<evidence type="ECO:0000313" key="5">
    <source>
        <dbReference type="EMBL" id="RPD60746.1"/>
    </source>
</evidence>
<keyword evidence="1" id="KW-0285">Flavoprotein</keyword>
<dbReference type="PANTHER" id="PTHR46720:SF3">
    <property type="entry name" value="FAD-BINDING DOMAIN-CONTAINING PROTEIN-RELATED"/>
    <property type="match status" value="1"/>
</dbReference>
<dbReference type="AlphaFoldDB" id="A0A5C2SHD0"/>
<dbReference type="SUPFAM" id="SSF51905">
    <property type="entry name" value="FAD/NAD(P)-binding domain"/>
    <property type="match status" value="1"/>
</dbReference>
<evidence type="ECO:0000256" key="1">
    <source>
        <dbReference type="ARBA" id="ARBA00022630"/>
    </source>
</evidence>
<dbReference type="OrthoDB" id="417877at2759"/>
<dbReference type="PANTHER" id="PTHR46720">
    <property type="entry name" value="HYDROXYLASE, PUTATIVE (AFU_ORTHOLOGUE AFUA_3G01460)-RELATED"/>
    <property type="match status" value="1"/>
</dbReference>
<organism evidence="5 6">
    <name type="scientific">Lentinus tigrinus ALCF2SS1-6</name>
    <dbReference type="NCBI Taxonomy" id="1328759"/>
    <lineage>
        <taxon>Eukaryota</taxon>
        <taxon>Fungi</taxon>
        <taxon>Dikarya</taxon>
        <taxon>Basidiomycota</taxon>
        <taxon>Agaricomycotina</taxon>
        <taxon>Agaricomycetes</taxon>
        <taxon>Polyporales</taxon>
        <taxon>Polyporaceae</taxon>
        <taxon>Lentinus</taxon>
    </lineage>
</organism>
<dbReference type="STRING" id="1328759.A0A5C2SHD0"/>
<keyword evidence="2" id="KW-0274">FAD</keyword>
<proteinExistence type="predicted"/>
<dbReference type="Proteomes" id="UP000313359">
    <property type="component" value="Unassembled WGS sequence"/>
</dbReference>
<dbReference type="InterPro" id="IPR051104">
    <property type="entry name" value="FAD_monoxygenase"/>
</dbReference>
<dbReference type="GO" id="GO:0044550">
    <property type="term" value="P:secondary metabolite biosynthetic process"/>
    <property type="evidence" value="ECO:0007669"/>
    <property type="project" value="TreeGrafter"/>
</dbReference>
<name>A0A5C2SHD0_9APHY</name>
<dbReference type="InterPro" id="IPR036188">
    <property type="entry name" value="FAD/NAD-bd_sf"/>
</dbReference>
<evidence type="ECO:0000313" key="6">
    <source>
        <dbReference type="Proteomes" id="UP000313359"/>
    </source>
</evidence>
<evidence type="ECO:0000256" key="2">
    <source>
        <dbReference type="ARBA" id="ARBA00022827"/>
    </source>
</evidence>
<feature type="domain" description="FAD-binding" evidence="4">
    <location>
        <begin position="9"/>
        <end position="335"/>
    </location>
</feature>
<protein>
    <submittedName>
        <fullName evidence="5">Salicylate hydroxylase</fullName>
    </submittedName>
</protein>
<gene>
    <name evidence="5" type="ORF">L227DRAFT_574911</name>
</gene>
<dbReference type="Gene3D" id="3.50.50.60">
    <property type="entry name" value="FAD/NAD(P)-binding domain"/>
    <property type="match status" value="1"/>
</dbReference>
<keyword evidence="6" id="KW-1185">Reference proteome</keyword>
<feature type="non-terminal residue" evidence="5">
    <location>
        <position position="1"/>
    </location>
</feature>
<evidence type="ECO:0000256" key="3">
    <source>
        <dbReference type="ARBA" id="ARBA00023002"/>
    </source>
</evidence>
<dbReference type="InterPro" id="IPR002938">
    <property type="entry name" value="FAD-bd"/>
</dbReference>
<dbReference type="EMBL" id="ML122264">
    <property type="protein sequence ID" value="RPD60746.1"/>
    <property type="molecule type" value="Genomic_DNA"/>
</dbReference>
<dbReference type="GO" id="GO:0071949">
    <property type="term" value="F:FAD binding"/>
    <property type="evidence" value="ECO:0007669"/>
    <property type="project" value="InterPro"/>
</dbReference>
<dbReference type="GO" id="GO:0016491">
    <property type="term" value="F:oxidoreductase activity"/>
    <property type="evidence" value="ECO:0007669"/>
    <property type="project" value="UniProtKB-KW"/>
</dbReference>
<dbReference type="PRINTS" id="PR00420">
    <property type="entry name" value="RNGMNOXGNASE"/>
</dbReference>
<evidence type="ECO:0000259" key="4">
    <source>
        <dbReference type="Pfam" id="PF01494"/>
    </source>
</evidence>
<reference evidence="5" key="1">
    <citation type="journal article" date="2018" name="Genome Biol. Evol.">
        <title>Genomics and development of Lentinus tigrinus, a white-rot wood-decaying mushroom with dimorphic fruiting bodies.</title>
        <authorList>
            <person name="Wu B."/>
            <person name="Xu Z."/>
            <person name="Knudson A."/>
            <person name="Carlson A."/>
            <person name="Chen N."/>
            <person name="Kovaka S."/>
            <person name="LaButti K."/>
            <person name="Lipzen A."/>
            <person name="Pennachio C."/>
            <person name="Riley R."/>
            <person name="Schakwitz W."/>
            <person name="Umezawa K."/>
            <person name="Ohm R.A."/>
            <person name="Grigoriev I.V."/>
            <person name="Nagy L.G."/>
            <person name="Gibbons J."/>
            <person name="Hibbett D."/>
        </authorList>
    </citation>
    <scope>NUCLEOTIDE SEQUENCE [LARGE SCALE GENOMIC DNA]</scope>
    <source>
        <strain evidence="5">ALCF2SS1-6</strain>
    </source>
</reference>
<dbReference type="Pfam" id="PF01494">
    <property type="entry name" value="FAD_binding_3"/>
    <property type="match status" value="1"/>
</dbReference>
<accession>A0A5C2SHD0</accession>